<comment type="caution">
    <text evidence="4">The sequence shown here is derived from an EMBL/GenBank/DDBJ whole genome shotgun (WGS) entry which is preliminary data.</text>
</comment>
<keyword evidence="3" id="KW-0472">Membrane</keyword>
<evidence type="ECO:0000256" key="3">
    <source>
        <dbReference type="SAM" id="Phobius"/>
    </source>
</evidence>
<proteinExistence type="predicted"/>
<name>A0A814RRS6_9BILA</name>
<evidence type="ECO:0000313" key="5">
    <source>
        <dbReference type="EMBL" id="CAF1284331.1"/>
    </source>
</evidence>
<dbReference type="InterPro" id="IPR011042">
    <property type="entry name" value="6-blade_b-propeller_TolB-like"/>
</dbReference>
<keyword evidence="1" id="KW-0677">Repeat</keyword>
<dbReference type="PROSITE" id="PS51125">
    <property type="entry name" value="NHL"/>
    <property type="match status" value="1"/>
</dbReference>
<feature type="transmembrane region" description="Helical" evidence="3">
    <location>
        <begin position="448"/>
        <end position="471"/>
    </location>
</feature>
<evidence type="ECO:0000256" key="1">
    <source>
        <dbReference type="ARBA" id="ARBA00022737"/>
    </source>
</evidence>
<evidence type="ECO:0000313" key="6">
    <source>
        <dbReference type="Proteomes" id="UP000663832"/>
    </source>
</evidence>
<feature type="transmembrane region" description="Helical" evidence="3">
    <location>
        <begin position="567"/>
        <end position="585"/>
    </location>
</feature>
<feature type="transmembrane region" description="Helical" evidence="3">
    <location>
        <begin position="483"/>
        <end position="507"/>
    </location>
</feature>
<feature type="transmembrane region" description="Helical" evidence="3">
    <location>
        <begin position="678"/>
        <end position="705"/>
    </location>
</feature>
<dbReference type="Pfam" id="PF01436">
    <property type="entry name" value="NHL"/>
    <property type="match status" value="1"/>
</dbReference>
<dbReference type="EMBL" id="CAJNOI010000154">
    <property type="protein sequence ID" value="CAF1137083.1"/>
    <property type="molecule type" value="Genomic_DNA"/>
</dbReference>
<accession>A0A814RRS6</accession>
<keyword evidence="3" id="KW-0812">Transmembrane</keyword>
<feature type="repeat" description="NHL" evidence="2">
    <location>
        <begin position="195"/>
        <end position="225"/>
    </location>
</feature>
<dbReference type="SUPFAM" id="SSF101898">
    <property type="entry name" value="NHL repeat"/>
    <property type="match status" value="1"/>
</dbReference>
<gene>
    <name evidence="4" type="ORF">BJG266_LOCUS23333</name>
    <name evidence="5" type="ORF">QVE165_LOCUS30325</name>
</gene>
<dbReference type="Proteomes" id="UP000663832">
    <property type="component" value="Unassembled WGS sequence"/>
</dbReference>
<dbReference type="Gene3D" id="1.20.1070.10">
    <property type="entry name" value="Rhodopsin 7-helix transmembrane proteins"/>
    <property type="match status" value="1"/>
</dbReference>
<evidence type="ECO:0000313" key="4">
    <source>
        <dbReference type="EMBL" id="CAF1137083.1"/>
    </source>
</evidence>
<evidence type="ECO:0000313" key="7">
    <source>
        <dbReference type="Proteomes" id="UP000663877"/>
    </source>
</evidence>
<dbReference type="InterPro" id="IPR001258">
    <property type="entry name" value="NHL_repeat"/>
</dbReference>
<organism evidence="4 7">
    <name type="scientific">Adineta steineri</name>
    <dbReference type="NCBI Taxonomy" id="433720"/>
    <lineage>
        <taxon>Eukaryota</taxon>
        <taxon>Metazoa</taxon>
        <taxon>Spiralia</taxon>
        <taxon>Gnathifera</taxon>
        <taxon>Rotifera</taxon>
        <taxon>Eurotatoria</taxon>
        <taxon>Bdelloidea</taxon>
        <taxon>Adinetida</taxon>
        <taxon>Adinetidae</taxon>
        <taxon>Adineta</taxon>
    </lineage>
</organism>
<evidence type="ECO:0008006" key="8">
    <source>
        <dbReference type="Google" id="ProtNLM"/>
    </source>
</evidence>
<dbReference type="Proteomes" id="UP000663877">
    <property type="component" value="Unassembled WGS sequence"/>
</dbReference>
<feature type="transmembrane region" description="Helical" evidence="3">
    <location>
        <begin position="9"/>
        <end position="27"/>
    </location>
</feature>
<evidence type="ECO:0000256" key="2">
    <source>
        <dbReference type="PROSITE-ProRule" id="PRU00504"/>
    </source>
</evidence>
<dbReference type="OrthoDB" id="10020332at2759"/>
<keyword evidence="6" id="KW-1185">Reference proteome</keyword>
<feature type="transmembrane region" description="Helical" evidence="3">
    <location>
        <begin position="711"/>
        <end position="731"/>
    </location>
</feature>
<dbReference type="Gene3D" id="2.120.10.30">
    <property type="entry name" value="TolB, C-terminal domain"/>
    <property type="match status" value="1"/>
</dbReference>
<feature type="transmembrane region" description="Helical" evidence="3">
    <location>
        <begin position="627"/>
        <end position="649"/>
    </location>
</feature>
<sequence length="757" mass="85104">MVTIGRPNLWLILIIIGQVSELTLFFFDTLAVSYNQPKFCSNVSWNQNATIFANSSTIGTTPYSIFINTDNTVYALNRIHNQIQMWLNDSMNLTRTISGGFSNSWSLFVTTNGDIYVDNTNTSSSVDKWALNSNSSVPVMYVSSACYSLFVDINDTLYCSINALHQVVTKSLNSVSNMTTIVAGTGCPGSISNMLYNPRGIFVNTNLDLYIADYTNNRIQLYQSGQLTGTTVTGVTSVNITYILVVTTYYPYVTGPFLIIASGLHNVILERLNSSSIIRSKYSSELTADSQIYARTLCIKAQYYYEAIQVNVIKDGSYTILSKSRIDTYGYIYKNSFNPFNALVNLMAYNDHSCANDQFRLTVNLEVGIKYILVVTTEAAGNTGAFEIIVSGPTNASLERINKTHDKCVIGGPCNSQVKGIGLTLDDILRYEINSTMTLYNQPLTVKISVALTMIMFVLGLINGILSIFTFQNESLRKVGCGIYLLASSITSLLTISMFTIKSWFVILTQMNSSISLSVLRGGCISIEPLLKTFLYFDTWLNACVAIERAMHVYKGVNFNKEKSKCCALRIIFILPFFITATVIHEPLHRDIFEYNVTTSKDPTKIIERYTWCVVKYSHSVQDFNTAVLFIHLIGPFIANLFSALFIIFGTARRRSLAQTNQSYTEHIRKQLHEHKQLLVSPAILLILSMPRLIISLLSGCVIVSDNIWLYLSAYFISFIPSILIFIIFVIPSKLYRKAFKDSFKTWQRRTRNWINS</sequence>
<dbReference type="SUPFAM" id="SSF81321">
    <property type="entry name" value="Family A G protein-coupled receptor-like"/>
    <property type="match status" value="1"/>
</dbReference>
<protein>
    <recommendedName>
        <fullName evidence="8">G-protein coupled receptors family 1 profile domain-containing protein</fullName>
    </recommendedName>
</protein>
<dbReference type="AlphaFoldDB" id="A0A814RRS6"/>
<keyword evidence="3" id="KW-1133">Transmembrane helix</keyword>
<reference evidence="4" key="1">
    <citation type="submission" date="2021-02" db="EMBL/GenBank/DDBJ databases">
        <authorList>
            <person name="Nowell W R."/>
        </authorList>
    </citation>
    <scope>NUCLEOTIDE SEQUENCE</scope>
</reference>
<dbReference type="EMBL" id="CAJNOM010000250">
    <property type="protein sequence ID" value="CAF1284331.1"/>
    <property type="molecule type" value="Genomic_DNA"/>
</dbReference>